<sequence>MLYKSLRLFVPGNFMLSQVVSTDRVWLGAYPCPQFQHPGELHVISLEEEELQMTKTSHPK</sequence>
<evidence type="ECO:0000313" key="1">
    <source>
        <dbReference type="EnsemblPlants" id="TuG1812G0200003503.01.T01"/>
    </source>
</evidence>
<protein>
    <submittedName>
        <fullName evidence="1">Uncharacterized protein</fullName>
    </submittedName>
</protein>
<keyword evidence="2" id="KW-1185">Reference proteome</keyword>
<reference evidence="1" key="2">
    <citation type="submission" date="2018-03" db="EMBL/GenBank/DDBJ databases">
        <title>The Triticum urartu genome reveals the dynamic nature of wheat genome evolution.</title>
        <authorList>
            <person name="Ling H."/>
            <person name="Ma B."/>
            <person name="Shi X."/>
            <person name="Liu H."/>
            <person name="Dong L."/>
            <person name="Sun H."/>
            <person name="Cao Y."/>
            <person name="Gao Q."/>
            <person name="Zheng S."/>
            <person name="Li Y."/>
            <person name="Yu Y."/>
            <person name="Du H."/>
            <person name="Qi M."/>
            <person name="Li Y."/>
            <person name="Yu H."/>
            <person name="Cui Y."/>
            <person name="Wang N."/>
            <person name="Chen C."/>
            <person name="Wu H."/>
            <person name="Zhao Y."/>
            <person name="Zhang J."/>
            <person name="Li Y."/>
            <person name="Zhou W."/>
            <person name="Zhang B."/>
            <person name="Hu W."/>
            <person name="Eijk M."/>
            <person name="Tang J."/>
            <person name="Witsenboer H."/>
            <person name="Zhao S."/>
            <person name="Li Z."/>
            <person name="Zhang A."/>
            <person name="Wang D."/>
            <person name="Liang C."/>
        </authorList>
    </citation>
    <scope>NUCLEOTIDE SEQUENCE [LARGE SCALE GENOMIC DNA]</scope>
    <source>
        <strain evidence="1">cv. G1812</strain>
    </source>
</reference>
<dbReference type="EnsemblPlants" id="TuG1812G0200003503.01.T01">
    <property type="protein sequence ID" value="TuG1812G0200003503.01.T01"/>
    <property type="gene ID" value="TuG1812G0200003503.01"/>
</dbReference>
<evidence type="ECO:0000313" key="2">
    <source>
        <dbReference type="Proteomes" id="UP000015106"/>
    </source>
</evidence>
<dbReference type="Gramene" id="TuG1812G0200003503.01.T01">
    <property type="protein sequence ID" value="TuG1812G0200003503.01.T01"/>
    <property type="gene ID" value="TuG1812G0200003503.01"/>
</dbReference>
<dbReference type="Proteomes" id="UP000015106">
    <property type="component" value="Chromosome 2"/>
</dbReference>
<dbReference type="AlphaFoldDB" id="A0A8R7PG79"/>
<accession>A0A8R7PG79</accession>
<proteinExistence type="predicted"/>
<reference evidence="2" key="1">
    <citation type="journal article" date="2013" name="Nature">
        <title>Draft genome of the wheat A-genome progenitor Triticum urartu.</title>
        <authorList>
            <person name="Ling H.Q."/>
            <person name="Zhao S."/>
            <person name="Liu D."/>
            <person name="Wang J."/>
            <person name="Sun H."/>
            <person name="Zhang C."/>
            <person name="Fan H."/>
            <person name="Li D."/>
            <person name="Dong L."/>
            <person name="Tao Y."/>
            <person name="Gao C."/>
            <person name="Wu H."/>
            <person name="Li Y."/>
            <person name="Cui Y."/>
            <person name="Guo X."/>
            <person name="Zheng S."/>
            <person name="Wang B."/>
            <person name="Yu K."/>
            <person name="Liang Q."/>
            <person name="Yang W."/>
            <person name="Lou X."/>
            <person name="Chen J."/>
            <person name="Feng M."/>
            <person name="Jian J."/>
            <person name="Zhang X."/>
            <person name="Luo G."/>
            <person name="Jiang Y."/>
            <person name="Liu J."/>
            <person name="Wang Z."/>
            <person name="Sha Y."/>
            <person name="Zhang B."/>
            <person name="Wu H."/>
            <person name="Tang D."/>
            <person name="Shen Q."/>
            <person name="Xue P."/>
            <person name="Zou S."/>
            <person name="Wang X."/>
            <person name="Liu X."/>
            <person name="Wang F."/>
            <person name="Yang Y."/>
            <person name="An X."/>
            <person name="Dong Z."/>
            <person name="Zhang K."/>
            <person name="Zhang X."/>
            <person name="Luo M.C."/>
            <person name="Dvorak J."/>
            <person name="Tong Y."/>
            <person name="Wang J."/>
            <person name="Yang H."/>
            <person name="Li Z."/>
            <person name="Wang D."/>
            <person name="Zhang A."/>
            <person name="Wang J."/>
        </authorList>
    </citation>
    <scope>NUCLEOTIDE SEQUENCE</scope>
    <source>
        <strain evidence="2">cv. G1812</strain>
    </source>
</reference>
<reference evidence="1" key="3">
    <citation type="submission" date="2022-06" db="UniProtKB">
        <authorList>
            <consortium name="EnsemblPlants"/>
        </authorList>
    </citation>
    <scope>IDENTIFICATION</scope>
</reference>
<organism evidence="1 2">
    <name type="scientific">Triticum urartu</name>
    <name type="common">Red wild einkorn</name>
    <name type="synonym">Crithodium urartu</name>
    <dbReference type="NCBI Taxonomy" id="4572"/>
    <lineage>
        <taxon>Eukaryota</taxon>
        <taxon>Viridiplantae</taxon>
        <taxon>Streptophyta</taxon>
        <taxon>Embryophyta</taxon>
        <taxon>Tracheophyta</taxon>
        <taxon>Spermatophyta</taxon>
        <taxon>Magnoliopsida</taxon>
        <taxon>Liliopsida</taxon>
        <taxon>Poales</taxon>
        <taxon>Poaceae</taxon>
        <taxon>BOP clade</taxon>
        <taxon>Pooideae</taxon>
        <taxon>Triticodae</taxon>
        <taxon>Triticeae</taxon>
        <taxon>Triticinae</taxon>
        <taxon>Triticum</taxon>
    </lineage>
</organism>
<name>A0A8R7PG79_TRIUA</name>